<accession>A0A2W5NBS8</accession>
<keyword evidence="6" id="KW-0547">Nucleotide-binding</keyword>
<dbReference type="Pfam" id="PF12627">
    <property type="entry name" value="PolyA_pol_RNAbd"/>
    <property type="match status" value="1"/>
</dbReference>
<dbReference type="SUPFAM" id="SSF81301">
    <property type="entry name" value="Nucleotidyltransferase"/>
    <property type="match status" value="1"/>
</dbReference>
<dbReference type="InterPro" id="IPR050264">
    <property type="entry name" value="Bact_CCA-adding_enz_type3_sf"/>
</dbReference>
<evidence type="ECO:0000256" key="3">
    <source>
        <dbReference type="ARBA" id="ARBA00022694"/>
    </source>
</evidence>
<feature type="domain" description="tRNA nucleotidyltransferase/poly(A) polymerase RNA and SrmB- binding" evidence="10">
    <location>
        <begin position="183"/>
        <end position="234"/>
    </location>
</feature>
<comment type="cofactor">
    <cofactor evidence="1">
        <name>Mg(2+)</name>
        <dbReference type="ChEBI" id="CHEBI:18420"/>
    </cofactor>
</comment>
<comment type="similarity">
    <text evidence="8">Belongs to the tRNA nucleotidyltransferase/poly(A) polymerase family.</text>
</comment>
<organism evidence="11 12">
    <name type="scientific">Rhodovulum sulfidophilum</name>
    <name type="common">Rhodobacter sulfidophilus</name>
    <dbReference type="NCBI Taxonomy" id="35806"/>
    <lineage>
        <taxon>Bacteria</taxon>
        <taxon>Pseudomonadati</taxon>
        <taxon>Pseudomonadota</taxon>
        <taxon>Alphaproteobacteria</taxon>
        <taxon>Rhodobacterales</taxon>
        <taxon>Paracoccaceae</taxon>
        <taxon>Rhodovulum</taxon>
    </lineage>
</organism>
<dbReference type="GO" id="GO:0000049">
    <property type="term" value="F:tRNA binding"/>
    <property type="evidence" value="ECO:0007669"/>
    <property type="project" value="TreeGrafter"/>
</dbReference>
<name>A0A2W5NBS8_RHOSU</name>
<proteinExistence type="inferred from homology"/>
<dbReference type="GO" id="GO:0046872">
    <property type="term" value="F:metal ion binding"/>
    <property type="evidence" value="ECO:0007669"/>
    <property type="project" value="UniProtKB-KW"/>
</dbReference>
<dbReference type="PANTHER" id="PTHR46173:SF1">
    <property type="entry name" value="CCA TRNA NUCLEOTIDYLTRANSFERASE 1, MITOCHONDRIAL"/>
    <property type="match status" value="1"/>
</dbReference>
<dbReference type="GO" id="GO:0016779">
    <property type="term" value="F:nucleotidyltransferase activity"/>
    <property type="evidence" value="ECO:0007669"/>
    <property type="project" value="UniProtKB-KW"/>
</dbReference>
<gene>
    <name evidence="11" type="ORF">DI556_10360</name>
</gene>
<dbReference type="AlphaFoldDB" id="A0A2W5NBS8"/>
<evidence type="ECO:0000256" key="1">
    <source>
        <dbReference type="ARBA" id="ARBA00001946"/>
    </source>
</evidence>
<dbReference type="InterPro" id="IPR043519">
    <property type="entry name" value="NT_sf"/>
</dbReference>
<evidence type="ECO:0000256" key="7">
    <source>
        <dbReference type="ARBA" id="ARBA00022842"/>
    </source>
</evidence>
<keyword evidence="4" id="KW-0548">Nucleotidyltransferase</keyword>
<dbReference type="EMBL" id="QFPW01000006">
    <property type="protein sequence ID" value="PZQ49948.1"/>
    <property type="molecule type" value="Genomic_DNA"/>
</dbReference>
<sequence length="378" mass="39191">MLGGGAPEAAGLLAGGGHQAYFVGGCVRNALIGAAATDIDIATDAPPERVLDLAAAAGIKALPTGIAHGTVTLVLRGAPFEVTTFRRDVETFGRHAVVAFSDDMTEDARRRDFTMNALYADAAGRVYDPLGQGLADLAARRLRFVGDPAARIAEDYLRVLRFFRFHAWYADPLGGLDAEGLAACAAGQEGLDALSRERVGMEIRKLLAAPDPATAVAAMAATGILARLLPGADAQALGPLGVVEEMVGEGPDWHRRLAALGAGEDWPDRLRLSKAEARRLAATRAALGIPGAAEAAYREGAEPARDAALIRAASLGAPPGPELAAEIARGAAARPPVAAADLALKGPALGAALRDLEAAWIASDFRATREELLARREP</sequence>
<protein>
    <submittedName>
        <fullName evidence="11">CCA tRNA nucleotidyltransferase</fullName>
    </submittedName>
</protein>
<dbReference type="GO" id="GO:0000166">
    <property type="term" value="F:nucleotide binding"/>
    <property type="evidence" value="ECO:0007669"/>
    <property type="project" value="UniProtKB-KW"/>
</dbReference>
<dbReference type="InterPro" id="IPR002646">
    <property type="entry name" value="PolA_pol_head_dom"/>
</dbReference>
<dbReference type="SUPFAM" id="SSF81891">
    <property type="entry name" value="Poly A polymerase C-terminal region-like"/>
    <property type="match status" value="1"/>
</dbReference>
<evidence type="ECO:0000256" key="8">
    <source>
        <dbReference type="RuleBase" id="RU003953"/>
    </source>
</evidence>
<keyword evidence="7" id="KW-0460">Magnesium</keyword>
<keyword evidence="5" id="KW-0479">Metal-binding</keyword>
<evidence type="ECO:0000313" key="11">
    <source>
        <dbReference type="EMBL" id="PZQ49948.1"/>
    </source>
</evidence>
<evidence type="ECO:0000256" key="5">
    <source>
        <dbReference type="ARBA" id="ARBA00022723"/>
    </source>
</evidence>
<evidence type="ECO:0000259" key="9">
    <source>
        <dbReference type="Pfam" id="PF01743"/>
    </source>
</evidence>
<dbReference type="PANTHER" id="PTHR46173">
    <property type="entry name" value="CCA TRNA NUCLEOTIDYLTRANSFERASE 1, MITOCHONDRIAL"/>
    <property type="match status" value="1"/>
</dbReference>
<keyword evidence="8" id="KW-0694">RNA-binding</keyword>
<evidence type="ECO:0000256" key="4">
    <source>
        <dbReference type="ARBA" id="ARBA00022695"/>
    </source>
</evidence>
<evidence type="ECO:0000256" key="6">
    <source>
        <dbReference type="ARBA" id="ARBA00022741"/>
    </source>
</evidence>
<keyword evidence="2 8" id="KW-0808">Transferase</keyword>
<dbReference type="InterPro" id="IPR032828">
    <property type="entry name" value="PolyA_RNA-bd"/>
</dbReference>
<dbReference type="GO" id="GO:0008033">
    <property type="term" value="P:tRNA processing"/>
    <property type="evidence" value="ECO:0007669"/>
    <property type="project" value="UniProtKB-KW"/>
</dbReference>
<keyword evidence="3" id="KW-0819">tRNA processing</keyword>
<evidence type="ECO:0000313" key="12">
    <source>
        <dbReference type="Proteomes" id="UP000249185"/>
    </source>
</evidence>
<evidence type="ECO:0000256" key="2">
    <source>
        <dbReference type="ARBA" id="ARBA00022679"/>
    </source>
</evidence>
<dbReference type="Gene3D" id="1.10.3090.10">
    <property type="entry name" value="cca-adding enzyme, domain 2"/>
    <property type="match status" value="1"/>
</dbReference>
<reference evidence="11 12" key="1">
    <citation type="submission" date="2017-08" db="EMBL/GenBank/DDBJ databases">
        <title>Infants hospitalized years apart are colonized by the same room-sourced microbial strains.</title>
        <authorList>
            <person name="Brooks B."/>
            <person name="Olm M.R."/>
            <person name="Firek B.A."/>
            <person name="Baker R."/>
            <person name="Thomas B.C."/>
            <person name="Morowitz M.J."/>
            <person name="Banfield J.F."/>
        </authorList>
    </citation>
    <scope>NUCLEOTIDE SEQUENCE [LARGE SCALE GENOMIC DNA]</scope>
    <source>
        <strain evidence="11">S2_005_002_R2_34</strain>
    </source>
</reference>
<feature type="domain" description="Poly A polymerase head" evidence="9">
    <location>
        <begin position="20"/>
        <end position="143"/>
    </location>
</feature>
<evidence type="ECO:0000259" key="10">
    <source>
        <dbReference type="Pfam" id="PF12627"/>
    </source>
</evidence>
<comment type="caution">
    <text evidence="11">The sequence shown here is derived from an EMBL/GenBank/DDBJ whole genome shotgun (WGS) entry which is preliminary data.</text>
</comment>
<dbReference type="Proteomes" id="UP000249185">
    <property type="component" value="Unassembled WGS sequence"/>
</dbReference>
<dbReference type="Gene3D" id="3.30.460.10">
    <property type="entry name" value="Beta Polymerase, domain 2"/>
    <property type="match status" value="1"/>
</dbReference>
<dbReference type="Pfam" id="PF01743">
    <property type="entry name" value="PolyA_pol"/>
    <property type="match status" value="1"/>
</dbReference>
<dbReference type="CDD" id="cd05398">
    <property type="entry name" value="NT_ClassII-CCAase"/>
    <property type="match status" value="1"/>
</dbReference>